<feature type="transmembrane region" description="Helical" evidence="1">
    <location>
        <begin position="19"/>
        <end position="36"/>
    </location>
</feature>
<evidence type="ECO:0000313" key="2">
    <source>
        <dbReference type="EMBL" id="MBB1162412.1"/>
    </source>
</evidence>
<accession>A0A839HM30</accession>
<gene>
    <name evidence="2" type="ORF">H4F90_10505</name>
</gene>
<protein>
    <recommendedName>
        <fullName evidence="4">Toxin CptA</fullName>
    </recommendedName>
</protein>
<comment type="caution">
    <text evidence="2">The sequence shown here is derived from an EMBL/GenBank/DDBJ whole genome shotgun (WGS) entry which is preliminary data.</text>
</comment>
<evidence type="ECO:0000256" key="1">
    <source>
        <dbReference type="SAM" id="Phobius"/>
    </source>
</evidence>
<keyword evidence="1" id="KW-0472">Membrane</keyword>
<keyword evidence="1" id="KW-0812">Transmembrane</keyword>
<dbReference type="RefSeq" id="WP_182664286.1">
    <property type="nucleotide sequence ID" value="NZ_JACIVI010000003.1"/>
</dbReference>
<sequence length="158" mass="17158">MSTPRAVQVQVAPAPRWRLALRVVAGLAALVLGVWLHAHGQALALVLGLPLAIGLPLLLAPARLLGPDRPRALAWDGRQWRLPPEDRPVAIRPMLDLGDALLLRLDGHGARRPMPRWWALQRRCTAGDWAALRAALYSARPEGSPPASGEPLPPDRLP</sequence>
<dbReference type="EMBL" id="JACIVI010000003">
    <property type="protein sequence ID" value="MBB1162412.1"/>
    <property type="molecule type" value="Genomic_DNA"/>
</dbReference>
<feature type="transmembrane region" description="Helical" evidence="1">
    <location>
        <begin position="42"/>
        <end position="62"/>
    </location>
</feature>
<name>A0A839HM30_9BURK</name>
<evidence type="ECO:0000313" key="3">
    <source>
        <dbReference type="Proteomes" id="UP000586093"/>
    </source>
</evidence>
<keyword evidence="3" id="KW-1185">Reference proteome</keyword>
<proteinExistence type="predicted"/>
<reference evidence="2 3" key="1">
    <citation type="submission" date="2020-08" db="EMBL/GenBank/DDBJ databases">
        <title>Aquariorum lacteus gen. nov., sp. nov., a new member of the family Comamonadaceae, isolated from freshwater aquarium.</title>
        <authorList>
            <person name="Chun S.-J."/>
        </authorList>
    </citation>
    <scope>NUCLEOTIDE SEQUENCE [LARGE SCALE GENOMIC DNA]</scope>
    <source>
        <strain evidence="2 3">SJAQ100</strain>
    </source>
</reference>
<evidence type="ECO:0008006" key="4">
    <source>
        <dbReference type="Google" id="ProtNLM"/>
    </source>
</evidence>
<organism evidence="2 3">
    <name type="scientific">Aquariibacter albus</name>
    <dbReference type="NCBI Taxonomy" id="2759899"/>
    <lineage>
        <taxon>Bacteria</taxon>
        <taxon>Pseudomonadati</taxon>
        <taxon>Pseudomonadota</taxon>
        <taxon>Betaproteobacteria</taxon>
        <taxon>Burkholderiales</taxon>
        <taxon>Sphaerotilaceae</taxon>
        <taxon>Aquariibacter</taxon>
    </lineage>
</organism>
<dbReference type="AlphaFoldDB" id="A0A839HM30"/>
<dbReference type="Proteomes" id="UP000586093">
    <property type="component" value="Unassembled WGS sequence"/>
</dbReference>
<keyword evidence="1" id="KW-1133">Transmembrane helix</keyword>